<dbReference type="SUPFAM" id="SSF47413">
    <property type="entry name" value="lambda repressor-like DNA-binding domains"/>
    <property type="match status" value="1"/>
</dbReference>
<dbReference type="InterPro" id="IPR010982">
    <property type="entry name" value="Lambda_DNA-bd_dom_sf"/>
</dbReference>
<organism evidence="1 2">
    <name type="scientific">Maribacter dokdonensis</name>
    <dbReference type="NCBI Taxonomy" id="320912"/>
    <lineage>
        <taxon>Bacteria</taxon>
        <taxon>Pseudomonadati</taxon>
        <taxon>Bacteroidota</taxon>
        <taxon>Flavobacteriia</taxon>
        <taxon>Flavobacteriales</taxon>
        <taxon>Flavobacteriaceae</taxon>
        <taxon>Maribacter</taxon>
    </lineage>
</organism>
<evidence type="ECO:0000313" key="2">
    <source>
        <dbReference type="Proteomes" id="UP000183038"/>
    </source>
</evidence>
<name>A0A1H4M9B4_9FLAO</name>
<evidence type="ECO:0008006" key="3">
    <source>
        <dbReference type="Google" id="ProtNLM"/>
    </source>
</evidence>
<evidence type="ECO:0000313" key="1">
    <source>
        <dbReference type="EMBL" id="SEB79407.1"/>
    </source>
</evidence>
<dbReference type="AlphaFoldDB" id="A0A1H4M9B4"/>
<dbReference type="GO" id="GO:0003677">
    <property type="term" value="F:DNA binding"/>
    <property type="evidence" value="ECO:0007669"/>
    <property type="project" value="InterPro"/>
</dbReference>
<dbReference type="EMBL" id="FNTB01000001">
    <property type="protein sequence ID" value="SEB79407.1"/>
    <property type="molecule type" value="Genomic_DNA"/>
</dbReference>
<dbReference type="Proteomes" id="UP000183038">
    <property type="component" value="Unassembled WGS sequence"/>
</dbReference>
<dbReference type="Gene3D" id="1.10.260.40">
    <property type="entry name" value="lambda repressor-like DNA-binding domains"/>
    <property type="match status" value="1"/>
</dbReference>
<sequence>MITDEQEKRIKEIGARIKALRIRSGYTSYETFATDHDLPRKNYWRLETGYNFTIATLLRILDIHKMTMDEFFKELK</sequence>
<accession>A0A1H4M9B4</accession>
<proteinExistence type="predicted"/>
<dbReference type="OrthoDB" id="674942at2"/>
<gene>
    <name evidence="1" type="ORF">SAMN05192540_1561</name>
</gene>
<protein>
    <recommendedName>
        <fullName evidence="3">HTH cro/C1-type domain-containing protein</fullName>
    </recommendedName>
</protein>
<reference evidence="1 2" key="1">
    <citation type="submission" date="2016-10" db="EMBL/GenBank/DDBJ databases">
        <authorList>
            <person name="de Groot N.N."/>
        </authorList>
    </citation>
    <scope>NUCLEOTIDE SEQUENCE [LARGE SCALE GENOMIC DNA]</scope>
    <source>
        <strain evidence="1 2">MAR_2009_71</strain>
    </source>
</reference>